<dbReference type="GO" id="GO:0003677">
    <property type="term" value="F:DNA binding"/>
    <property type="evidence" value="ECO:0007669"/>
    <property type="project" value="UniProtKB-KW"/>
</dbReference>
<evidence type="ECO:0000256" key="2">
    <source>
        <dbReference type="ARBA" id="ARBA00023125"/>
    </source>
</evidence>
<gene>
    <name evidence="6" type="ORF">IAB75_01370</name>
</gene>
<evidence type="ECO:0000313" key="6">
    <source>
        <dbReference type="EMBL" id="MBO8482760.1"/>
    </source>
</evidence>
<dbReference type="PANTHER" id="PTHR30349:SF41">
    <property type="entry name" value="INTEGRASE_RECOMBINASE PROTEIN MJ0367-RELATED"/>
    <property type="match status" value="1"/>
</dbReference>
<dbReference type="Pfam" id="PF00589">
    <property type="entry name" value="Phage_integrase"/>
    <property type="match status" value="1"/>
</dbReference>
<dbReference type="InterPro" id="IPR010998">
    <property type="entry name" value="Integrase_recombinase_N"/>
</dbReference>
<dbReference type="InterPro" id="IPR013762">
    <property type="entry name" value="Integrase-like_cat_sf"/>
</dbReference>
<dbReference type="Gene3D" id="1.10.150.130">
    <property type="match status" value="1"/>
</dbReference>
<dbReference type="InterPro" id="IPR002104">
    <property type="entry name" value="Integrase_catalytic"/>
</dbReference>
<proteinExistence type="inferred from homology"/>
<dbReference type="Gene3D" id="1.10.443.10">
    <property type="entry name" value="Intergrase catalytic core"/>
    <property type="match status" value="1"/>
</dbReference>
<feature type="coiled-coil region" evidence="4">
    <location>
        <begin position="37"/>
        <end position="67"/>
    </location>
</feature>
<sequence>MCLFKPTAGLEYIPAKLSQGIEWYVYFYVTDPVSGTLRRIRMKINRIKNKRERLRVARQMINALNERLALGWNPLVEKVAPKADTDIFDAFESFLAAKKKTAESNSYRCYVSFIGTMKKWMASRSSCKGRFPVMSFTHQLAVELMRDVDANDKISAQTYNNYLRFFVMLFNWMKEKGYIPENPFEGIKRKSKRLIKKKRRMMTDAEMARLTGFLKENNPNYLALCLMCYCCFMRPKEIALLKCEDIDLKKQTVHIRAEIAKNDNDSYRTIPDDMMPYIKALDLSDPKAYVFSDSPDFTFRSGRKKVLTQYIARYWSDVIRPACNFPMELQFYSLKDTGITNMLGSGIPVSFVKQQADHHSLAMTSMYLGQVREANDALKQSHIIK</sequence>
<dbReference type="Proteomes" id="UP000725002">
    <property type="component" value="Unassembled WGS sequence"/>
</dbReference>
<keyword evidence="4" id="KW-0175">Coiled coil</keyword>
<organism evidence="6 7">
    <name type="scientific">Candidatus Cryptobacteroides avicola</name>
    <dbReference type="NCBI Taxonomy" id="2840757"/>
    <lineage>
        <taxon>Bacteria</taxon>
        <taxon>Pseudomonadati</taxon>
        <taxon>Bacteroidota</taxon>
        <taxon>Bacteroidia</taxon>
        <taxon>Bacteroidales</taxon>
        <taxon>Candidatus Cryptobacteroides</taxon>
    </lineage>
</organism>
<dbReference type="SUPFAM" id="SSF56349">
    <property type="entry name" value="DNA breaking-rejoining enzymes"/>
    <property type="match status" value="1"/>
</dbReference>
<dbReference type="InterPro" id="IPR011010">
    <property type="entry name" value="DNA_brk_join_enz"/>
</dbReference>
<comment type="similarity">
    <text evidence="1">Belongs to the 'phage' integrase family.</text>
</comment>
<dbReference type="InterPro" id="IPR050090">
    <property type="entry name" value="Tyrosine_recombinase_XerCD"/>
</dbReference>
<dbReference type="GO" id="GO:0006310">
    <property type="term" value="P:DNA recombination"/>
    <property type="evidence" value="ECO:0007669"/>
    <property type="project" value="UniProtKB-KW"/>
</dbReference>
<dbReference type="EMBL" id="JADILV010000009">
    <property type="protein sequence ID" value="MBO8482760.1"/>
    <property type="molecule type" value="Genomic_DNA"/>
</dbReference>
<evidence type="ECO:0000256" key="1">
    <source>
        <dbReference type="ARBA" id="ARBA00008857"/>
    </source>
</evidence>
<name>A0A940DQ54_9BACT</name>
<dbReference type="InterPro" id="IPR025269">
    <property type="entry name" value="SAM-like_dom"/>
</dbReference>
<evidence type="ECO:0000256" key="3">
    <source>
        <dbReference type="ARBA" id="ARBA00023172"/>
    </source>
</evidence>
<reference evidence="6" key="2">
    <citation type="journal article" date="2021" name="PeerJ">
        <title>Extensive microbial diversity within the chicken gut microbiome revealed by metagenomics and culture.</title>
        <authorList>
            <person name="Gilroy R."/>
            <person name="Ravi A."/>
            <person name="Getino M."/>
            <person name="Pursley I."/>
            <person name="Horton D.L."/>
            <person name="Alikhan N.F."/>
            <person name="Baker D."/>
            <person name="Gharbi K."/>
            <person name="Hall N."/>
            <person name="Watson M."/>
            <person name="Adriaenssens E.M."/>
            <person name="Foster-Nyarko E."/>
            <person name="Jarju S."/>
            <person name="Secka A."/>
            <person name="Antonio M."/>
            <person name="Oren A."/>
            <person name="Chaudhuri R.R."/>
            <person name="La Ragione R."/>
            <person name="Hildebrand F."/>
            <person name="Pallen M.J."/>
        </authorList>
    </citation>
    <scope>NUCLEOTIDE SEQUENCE</scope>
    <source>
        <strain evidence="6">G3-8215</strain>
    </source>
</reference>
<protein>
    <submittedName>
        <fullName evidence="6">Site-specific integrase</fullName>
    </submittedName>
</protein>
<evidence type="ECO:0000256" key="4">
    <source>
        <dbReference type="SAM" id="Coils"/>
    </source>
</evidence>
<dbReference type="Pfam" id="PF13102">
    <property type="entry name" value="Phage_int_SAM_5"/>
    <property type="match status" value="1"/>
</dbReference>
<dbReference type="PANTHER" id="PTHR30349">
    <property type="entry name" value="PHAGE INTEGRASE-RELATED"/>
    <property type="match status" value="1"/>
</dbReference>
<comment type="caution">
    <text evidence="6">The sequence shown here is derived from an EMBL/GenBank/DDBJ whole genome shotgun (WGS) entry which is preliminary data.</text>
</comment>
<dbReference type="AlphaFoldDB" id="A0A940DQ54"/>
<dbReference type="PROSITE" id="PS51898">
    <property type="entry name" value="TYR_RECOMBINASE"/>
    <property type="match status" value="1"/>
</dbReference>
<reference evidence="6" key="1">
    <citation type="submission" date="2020-10" db="EMBL/GenBank/DDBJ databases">
        <authorList>
            <person name="Gilroy R."/>
        </authorList>
    </citation>
    <scope>NUCLEOTIDE SEQUENCE</scope>
    <source>
        <strain evidence="6">G3-8215</strain>
    </source>
</reference>
<evidence type="ECO:0000259" key="5">
    <source>
        <dbReference type="PROSITE" id="PS51898"/>
    </source>
</evidence>
<keyword evidence="2" id="KW-0238">DNA-binding</keyword>
<keyword evidence="3" id="KW-0233">DNA recombination</keyword>
<feature type="domain" description="Tyr recombinase" evidence="5">
    <location>
        <begin position="197"/>
        <end position="383"/>
    </location>
</feature>
<evidence type="ECO:0000313" key="7">
    <source>
        <dbReference type="Proteomes" id="UP000725002"/>
    </source>
</evidence>
<accession>A0A940DQ54</accession>
<dbReference type="CDD" id="cd00397">
    <property type="entry name" value="DNA_BRE_C"/>
    <property type="match status" value="1"/>
</dbReference>
<dbReference type="GO" id="GO:0015074">
    <property type="term" value="P:DNA integration"/>
    <property type="evidence" value="ECO:0007669"/>
    <property type="project" value="InterPro"/>
</dbReference>